<comment type="caution">
    <text evidence="8">The sequence shown here is derived from an EMBL/GenBank/DDBJ whole genome shotgun (WGS) entry which is preliminary data.</text>
</comment>
<dbReference type="GO" id="GO:0016655">
    <property type="term" value="F:oxidoreductase activity, acting on NAD(P)H, quinone or similar compound as acceptor"/>
    <property type="evidence" value="ECO:0007669"/>
    <property type="project" value="InterPro"/>
</dbReference>
<evidence type="ECO:0000256" key="2">
    <source>
        <dbReference type="ARBA" id="ARBA00022643"/>
    </source>
</evidence>
<dbReference type="EMBL" id="JAEAGR010000006">
    <property type="protein sequence ID" value="MBH1940777.1"/>
    <property type="molecule type" value="Genomic_DNA"/>
</dbReference>
<proteinExistence type="inferred from homology"/>
<dbReference type="InterPro" id="IPR050104">
    <property type="entry name" value="FMN-dep_NADH:Q_OxRdtase_AzoR1"/>
</dbReference>
<organism evidence="8 9">
    <name type="scientific">Mobilitalea sibirica</name>
    <dbReference type="NCBI Taxonomy" id="1462919"/>
    <lineage>
        <taxon>Bacteria</taxon>
        <taxon>Bacillati</taxon>
        <taxon>Bacillota</taxon>
        <taxon>Clostridia</taxon>
        <taxon>Lachnospirales</taxon>
        <taxon>Lachnospiraceae</taxon>
        <taxon>Mobilitalea</taxon>
    </lineage>
</organism>
<comment type="similarity">
    <text evidence="6">Belongs to the azoreductase type 1 family.</text>
</comment>
<dbReference type="SUPFAM" id="SSF52218">
    <property type="entry name" value="Flavoproteins"/>
    <property type="match status" value="1"/>
</dbReference>
<evidence type="ECO:0000256" key="6">
    <source>
        <dbReference type="HAMAP-Rule" id="MF_01216"/>
    </source>
</evidence>
<dbReference type="GO" id="GO:0009055">
    <property type="term" value="F:electron transfer activity"/>
    <property type="evidence" value="ECO:0007669"/>
    <property type="project" value="UniProtKB-UniRule"/>
</dbReference>
<comment type="cofactor">
    <cofactor evidence="6">
        <name>FMN</name>
        <dbReference type="ChEBI" id="CHEBI:58210"/>
    </cofactor>
    <text evidence="6">Binds 1 FMN per subunit.</text>
</comment>
<evidence type="ECO:0000256" key="5">
    <source>
        <dbReference type="ARBA" id="ARBA00048542"/>
    </source>
</evidence>
<keyword evidence="1 6" id="KW-0285">Flavoprotein</keyword>
<evidence type="ECO:0000256" key="4">
    <source>
        <dbReference type="ARBA" id="ARBA00023027"/>
    </source>
</evidence>
<protein>
    <recommendedName>
        <fullName evidence="6">FMN dependent NADH:quinone oxidoreductase</fullName>
        <ecNumber evidence="6">1.6.5.-</ecNumber>
    </recommendedName>
    <alternativeName>
        <fullName evidence="6">Azo-dye reductase</fullName>
    </alternativeName>
    <alternativeName>
        <fullName evidence="6">FMN-dependent NADH-azo compound oxidoreductase</fullName>
    </alternativeName>
    <alternativeName>
        <fullName evidence="6">FMN-dependent NADH-azoreductase</fullName>
        <ecNumber evidence="6">1.7.1.17</ecNumber>
    </alternativeName>
</protein>
<keyword evidence="9" id="KW-1185">Reference proteome</keyword>
<evidence type="ECO:0000313" key="9">
    <source>
        <dbReference type="Proteomes" id="UP000623269"/>
    </source>
</evidence>
<keyword evidence="2 6" id="KW-0288">FMN</keyword>
<dbReference type="Gene3D" id="3.40.50.360">
    <property type="match status" value="1"/>
</dbReference>
<dbReference type="RefSeq" id="WP_197661000.1">
    <property type="nucleotide sequence ID" value="NZ_JAEAGR010000006.1"/>
</dbReference>
<name>A0A8J7HCA4_9FIRM</name>
<dbReference type="InterPro" id="IPR003680">
    <property type="entry name" value="Flavodoxin_fold"/>
</dbReference>
<dbReference type="EC" id="1.7.1.17" evidence="6"/>
<keyword evidence="4 6" id="KW-0520">NAD</keyword>
<keyword evidence="3 6" id="KW-0560">Oxidoreductase</keyword>
<comment type="catalytic activity">
    <reaction evidence="6">
        <text>2 a quinone + NADH + H(+) = 2 a 1,4-benzosemiquinone + NAD(+)</text>
        <dbReference type="Rhea" id="RHEA:65952"/>
        <dbReference type="ChEBI" id="CHEBI:15378"/>
        <dbReference type="ChEBI" id="CHEBI:57540"/>
        <dbReference type="ChEBI" id="CHEBI:57945"/>
        <dbReference type="ChEBI" id="CHEBI:132124"/>
        <dbReference type="ChEBI" id="CHEBI:134225"/>
    </reaction>
</comment>
<comment type="catalytic activity">
    <reaction evidence="5">
        <text>N,N-dimethyl-1,4-phenylenediamine + anthranilate + 2 NAD(+) = 2-(4-dimethylaminophenyl)diazenylbenzoate + 2 NADH + 2 H(+)</text>
        <dbReference type="Rhea" id="RHEA:55872"/>
        <dbReference type="ChEBI" id="CHEBI:15378"/>
        <dbReference type="ChEBI" id="CHEBI:15783"/>
        <dbReference type="ChEBI" id="CHEBI:16567"/>
        <dbReference type="ChEBI" id="CHEBI:57540"/>
        <dbReference type="ChEBI" id="CHEBI:57945"/>
        <dbReference type="ChEBI" id="CHEBI:71579"/>
        <dbReference type="EC" id="1.7.1.17"/>
    </reaction>
    <physiologicalReaction direction="right-to-left" evidence="5">
        <dbReference type="Rhea" id="RHEA:55874"/>
    </physiologicalReaction>
</comment>
<comment type="caution">
    <text evidence="6">Lacks conserved residue(s) required for the propagation of feature annotation.</text>
</comment>
<comment type="function">
    <text evidence="6">Also exhibits azoreductase activity. Catalyzes the reductive cleavage of the azo bond in aromatic azo compounds to the corresponding amines.</text>
</comment>
<dbReference type="PANTHER" id="PTHR43741:SF4">
    <property type="entry name" value="FMN-DEPENDENT NADH:QUINONE OXIDOREDUCTASE"/>
    <property type="match status" value="1"/>
</dbReference>
<dbReference type="GO" id="GO:0016652">
    <property type="term" value="F:oxidoreductase activity, acting on NAD(P)H as acceptor"/>
    <property type="evidence" value="ECO:0007669"/>
    <property type="project" value="UniProtKB-UniRule"/>
</dbReference>
<accession>A0A8J7HCA4</accession>
<dbReference type="AlphaFoldDB" id="A0A8J7HCA4"/>
<comment type="subunit">
    <text evidence="6">Homodimer.</text>
</comment>
<dbReference type="InterPro" id="IPR023048">
    <property type="entry name" value="NADH:quinone_OxRdtase_FMN_depd"/>
</dbReference>
<feature type="binding site" evidence="6">
    <location>
        <begin position="148"/>
        <end position="151"/>
    </location>
    <ligand>
        <name>FMN</name>
        <dbReference type="ChEBI" id="CHEBI:58210"/>
    </ligand>
</feature>
<evidence type="ECO:0000313" key="8">
    <source>
        <dbReference type="EMBL" id="MBH1940777.1"/>
    </source>
</evidence>
<comment type="function">
    <text evidence="6">Quinone reductase that provides resistance to thiol-specific stress caused by electrophilic quinones.</text>
</comment>
<dbReference type="EC" id="1.6.5.-" evidence="6"/>
<dbReference type="InterPro" id="IPR029039">
    <property type="entry name" value="Flavoprotein-like_sf"/>
</dbReference>
<evidence type="ECO:0000256" key="1">
    <source>
        <dbReference type="ARBA" id="ARBA00022630"/>
    </source>
</evidence>
<dbReference type="PANTHER" id="PTHR43741">
    <property type="entry name" value="FMN-DEPENDENT NADH-AZOREDUCTASE 1"/>
    <property type="match status" value="1"/>
</dbReference>
<dbReference type="HAMAP" id="MF_01216">
    <property type="entry name" value="Azoreductase_type1"/>
    <property type="match status" value="1"/>
</dbReference>
<feature type="domain" description="Flavodoxin-like fold" evidence="7">
    <location>
        <begin position="3"/>
        <end position="207"/>
    </location>
</feature>
<gene>
    <name evidence="6" type="primary">azoR</name>
    <name evidence="8" type="ORF">I5677_07745</name>
</gene>
<evidence type="ECO:0000259" key="7">
    <source>
        <dbReference type="Pfam" id="PF02525"/>
    </source>
</evidence>
<feature type="binding site" evidence="6">
    <location>
        <begin position="17"/>
        <end position="19"/>
    </location>
    <ligand>
        <name>FMN</name>
        <dbReference type="ChEBI" id="CHEBI:58210"/>
    </ligand>
</feature>
<evidence type="ECO:0000256" key="3">
    <source>
        <dbReference type="ARBA" id="ARBA00023002"/>
    </source>
</evidence>
<sequence length="214" mass="24655">MKQLLYITCNSKPENMSASKTVGRAFVDSFLKNHRDYELKEIDLFDLHLPRLNYKYYKDRNSLVDGDDYNRLTQDEKIEVDRIKELATEFTKADTYVIAAPMWSLMFPAPLKEYLDCIIQKDISIKMGPGDIGGLLDDKERNMVYIQSSGGGIPWFLERKMNHGGTYLKDIFKFIGIKNFYEVLVDSTGFTKEELHDAVEKGKQDAKTIAEKIA</sequence>
<dbReference type="Pfam" id="PF02525">
    <property type="entry name" value="Flavodoxin_2"/>
    <property type="match status" value="1"/>
</dbReference>
<dbReference type="Proteomes" id="UP000623269">
    <property type="component" value="Unassembled WGS sequence"/>
</dbReference>
<dbReference type="GO" id="GO:0010181">
    <property type="term" value="F:FMN binding"/>
    <property type="evidence" value="ECO:0007669"/>
    <property type="project" value="UniProtKB-UniRule"/>
</dbReference>
<reference evidence="8" key="1">
    <citation type="submission" date="2020-12" db="EMBL/GenBank/DDBJ databases">
        <title>M. sibirica DSM 26468T genome.</title>
        <authorList>
            <person name="Thieme N."/>
            <person name="Rettenmaier R."/>
            <person name="Zverlov V."/>
            <person name="Liebl W."/>
        </authorList>
    </citation>
    <scope>NUCLEOTIDE SEQUENCE</scope>
    <source>
        <strain evidence="8">DSM 26468</strain>
    </source>
</reference>